<dbReference type="Gene3D" id="3.30.420.10">
    <property type="entry name" value="Ribonuclease H-like superfamily/Ribonuclease H"/>
    <property type="match status" value="1"/>
</dbReference>
<dbReference type="SUPFAM" id="SSF57756">
    <property type="entry name" value="Retrovirus zinc finger-like domains"/>
    <property type="match status" value="1"/>
</dbReference>
<evidence type="ECO:0000313" key="5">
    <source>
        <dbReference type="Proteomes" id="UP000554235"/>
    </source>
</evidence>
<comment type="caution">
    <text evidence="4">The sequence shown here is derived from an EMBL/GenBank/DDBJ whole genome shotgun (WGS) entry which is preliminary data.</text>
</comment>
<dbReference type="GO" id="GO:0008270">
    <property type="term" value="F:zinc ion binding"/>
    <property type="evidence" value="ECO:0007669"/>
    <property type="project" value="UniProtKB-KW"/>
</dbReference>
<dbReference type="Proteomes" id="UP000554235">
    <property type="component" value="Unassembled WGS sequence"/>
</dbReference>
<keyword evidence="1" id="KW-0479">Metal-binding</keyword>
<evidence type="ECO:0000256" key="1">
    <source>
        <dbReference type="PROSITE-ProRule" id="PRU00047"/>
    </source>
</evidence>
<dbReference type="SUPFAM" id="SSF53098">
    <property type="entry name" value="Ribonuclease H-like"/>
    <property type="match status" value="1"/>
</dbReference>
<dbReference type="EMBL" id="JAADYS010000687">
    <property type="protein sequence ID" value="KAF4467852.1"/>
    <property type="molecule type" value="Genomic_DNA"/>
</dbReference>
<reference evidence="4 5" key="1">
    <citation type="submission" date="2020-01" db="EMBL/GenBank/DDBJ databases">
        <title>Identification and distribution of gene clusters putatively required for synthesis of sphingolipid metabolism inhibitors in phylogenetically diverse species of the filamentous fungus Fusarium.</title>
        <authorList>
            <person name="Kim H.-S."/>
            <person name="Busman M."/>
            <person name="Brown D.W."/>
            <person name="Divon H."/>
            <person name="Uhlig S."/>
            <person name="Proctor R.H."/>
        </authorList>
    </citation>
    <scope>NUCLEOTIDE SEQUENCE [LARGE SCALE GENOMIC DNA]</scope>
    <source>
        <strain evidence="4 5">NRRL 20459</strain>
    </source>
</reference>
<sequence>MNTLNRSEHGYEDTVGDETALKPDVGIEADSELGGMDRPGKGRRRLRSTGLSKDGEHKSAHRLRTANTPSTGPRSPLRELRFTGTQNPGALRRLKFLLPRICGTSNSGVLHQLRQLGVLFLLSCGSLVLPRAWLDTTGSGRLTLALLGTTLVTQRTRLAAAYAAELLQRRSQAERFHLFQEAGQSREQSVPNLGPTGIQQPTSSNIPPQNTRTRFLIPRNDNIDFFWCFKCGEWGHMGYNCPLENNFDRAEYIRRQEERQDHSLGIGCQHEAASGISSESLLWTAREPTRPTDENILKTIEARAQEERRHERTEYQPPRVEDVEYAVQSPPVRDEIVVAGPTDQVSDGDFQKLLLRPHLEQLSRPSHPTPEEWTPSSCEKALACSGEDTGYGGMPKLAMPAADTISLANDEIQEVKATTREPIHPKPIRQLDEEDEFIFVDDDLPVLEEVETLLSEIVELDIRTPSPATKGREPARYARFQNSHALTLAFGSATMPPTSYAKITTAAKVLLPATTTRFGLQGTRIPEGILYDPLLEEFDVKYIHRPNTNKIMRITVGMSRLPDSLRENPMLVERRLNFEMVVRSVANSVIKLGPWKMIAMDYLSPITTRSSSKHAYILLIVDYMTTFIAGAAHFEATGGEKPLKNHAMNLTAEKHGTILEHGRVSHPQSTGLVESTVCLSKNRLMKSAVKLNGNSLEHWDKALPLVLITMNSRHVESIRSSPALVMYEFQPFSEHASVVDTIYLEDTLLHHGRVSREVDLFRIDALEEQHELIRDVIVVRHTKTGHQSAHGIRTLRAGTKVWEKQGKSRKLHGKLHKSWVDMSVMLAQLSNVTFFVQSIMGPRTERLEPPRFNRWDLADYLPEDQLQRHTSLGDED</sequence>
<dbReference type="InterPro" id="IPR036875">
    <property type="entry name" value="Znf_CCHC_sf"/>
</dbReference>
<dbReference type="AlphaFoldDB" id="A0A8H4PKG6"/>
<feature type="compositionally biased region" description="Basic and acidic residues" evidence="2">
    <location>
        <begin position="1"/>
        <end position="12"/>
    </location>
</feature>
<keyword evidence="1" id="KW-0862">Zinc</keyword>
<evidence type="ECO:0000259" key="3">
    <source>
        <dbReference type="PROSITE" id="PS50158"/>
    </source>
</evidence>
<protein>
    <submittedName>
        <fullName evidence="4">Ribonuclease H</fullName>
    </submittedName>
</protein>
<feature type="region of interest" description="Disordered" evidence="2">
    <location>
        <begin position="1"/>
        <end position="84"/>
    </location>
</feature>
<keyword evidence="5" id="KW-1185">Reference proteome</keyword>
<feature type="region of interest" description="Disordered" evidence="2">
    <location>
        <begin position="184"/>
        <end position="213"/>
    </location>
</feature>
<feature type="domain" description="CCHC-type" evidence="3">
    <location>
        <begin position="228"/>
        <end position="242"/>
    </location>
</feature>
<evidence type="ECO:0000313" key="4">
    <source>
        <dbReference type="EMBL" id="KAF4467852.1"/>
    </source>
</evidence>
<dbReference type="InterPro" id="IPR036397">
    <property type="entry name" value="RNaseH_sf"/>
</dbReference>
<dbReference type="InterPro" id="IPR001878">
    <property type="entry name" value="Znf_CCHC"/>
</dbReference>
<evidence type="ECO:0000256" key="2">
    <source>
        <dbReference type="SAM" id="MobiDB-lite"/>
    </source>
</evidence>
<dbReference type="PROSITE" id="PS50158">
    <property type="entry name" value="ZF_CCHC"/>
    <property type="match status" value="1"/>
</dbReference>
<accession>A0A8H4PKG6</accession>
<dbReference type="OrthoDB" id="5053384at2759"/>
<gene>
    <name evidence="4" type="ORF">FALBO_5267</name>
</gene>
<organism evidence="4 5">
    <name type="scientific">Fusarium albosuccineum</name>
    <dbReference type="NCBI Taxonomy" id="1237068"/>
    <lineage>
        <taxon>Eukaryota</taxon>
        <taxon>Fungi</taxon>
        <taxon>Dikarya</taxon>
        <taxon>Ascomycota</taxon>
        <taxon>Pezizomycotina</taxon>
        <taxon>Sordariomycetes</taxon>
        <taxon>Hypocreomycetidae</taxon>
        <taxon>Hypocreales</taxon>
        <taxon>Nectriaceae</taxon>
        <taxon>Fusarium</taxon>
        <taxon>Fusarium decemcellulare species complex</taxon>
    </lineage>
</organism>
<proteinExistence type="predicted"/>
<dbReference type="GO" id="GO:0003676">
    <property type="term" value="F:nucleic acid binding"/>
    <property type="evidence" value="ECO:0007669"/>
    <property type="project" value="InterPro"/>
</dbReference>
<name>A0A8H4PKG6_9HYPO</name>
<keyword evidence="1" id="KW-0863">Zinc-finger</keyword>
<dbReference type="InterPro" id="IPR012337">
    <property type="entry name" value="RNaseH-like_sf"/>
</dbReference>